<proteinExistence type="predicted"/>
<name>A0AAD8P0G0_TARER</name>
<reference evidence="2" key="1">
    <citation type="journal article" date="2023" name="bioRxiv">
        <title>Improved chromosome-level genome assembly for marigold (Tagetes erecta).</title>
        <authorList>
            <person name="Jiang F."/>
            <person name="Yuan L."/>
            <person name="Wang S."/>
            <person name="Wang H."/>
            <person name="Xu D."/>
            <person name="Wang A."/>
            <person name="Fan W."/>
        </authorList>
    </citation>
    <scope>NUCLEOTIDE SEQUENCE</scope>
    <source>
        <strain evidence="2">WSJ</strain>
        <tissue evidence="2">Leaf</tissue>
    </source>
</reference>
<sequence>MCAPRTHHHHLQTVFKPTTRLHYIKPHNRSHSYDPFLGFISHTLSRFTLIIAAAAAAVIRLIAAVCSLPSVVVE</sequence>
<dbReference type="AlphaFoldDB" id="A0AAD8P0G0"/>
<keyword evidence="1" id="KW-0812">Transmembrane</keyword>
<keyword evidence="1" id="KW-0472">Membrane</keyword>
<evidence type="ECO:0000313" key="2">
    <source>
        <dbReference type="EMBL" id="KAK1428808.1"/>
    </source>
</evidence>
<evidence type="ECO:0000256" key="1">
    <source>
        <dbReference type="SAM" id="Phobius"/>
    </source>
</evidence>
<evidence type="ECO:0000313" key="3">
    <source>
        <dbReference type="Proteomes" id="UP001229421"/>
    </source>
</evidence>
<organism evidence="2 3">
    <name type="scientific">Tagetes erecta</name>
    <name type="common">African marigold</name>
    <dbReference type="NCBI Taxonomy" id="13708"/>
    <lineage>
        <taxon>Eukaryota</taxon>
        <taxon>Viridiplantae</taxon>
        <taxon>Streptophyta</taxon>
        <taxon>Embryophyta</taxon>
        <taxon>Tracheophyta</taxon>
        <taxon>Spermatophyta</taxon>
        <taxon>Magnoliopsida</taxon>
        <taxon>eudicotyledons</taxon>
        <taxon>Gunneridae</taxon>
        <taxon>Pentapetalae</taxon>
        <taxon>asterids</taxon>
        <taxon>campanulids</taxon>
        <taxon>Asterales</taxon>
        <taxon>Asteraceae</taxon>
        <taxon>Asteroideae</taxon>
        <taxon>Heliantheae alliance</taxon>
        <taxon>Tageteae</taxon>
        <taxon>Tagetes</taxon>
    </lineage>
</organism>
<comment type="caution">
    <text evidence="2">The sequence shown here is derived from an EMBL/GenBank/DDBJ whole genome shotgun (WGS) entry which is preliminary data.</text>
</comment>
<accession>A0AAD8P0G0</accession>
<protein>
    <submittedName>
        <fullName evidence="2">Uncharacterized protein</fullName>
    </submittedName>
</protein>
<dbReference type="Proteomes" id="UP001229421">
    <property type="component" value="Unassembled WGS sequence"/>
</dbReference>
<feature type="transmembrane region" description="Helical" evidence="1">
    <location>
        <begin position="47"/>
        <end position="72"/>
    </location>
</feature>
<keyword evidence="3" id="KW-1185">Reference proteome</keyword>
<gene>
    <name evidence="2" type="ORF">QVD17_17648</name>
</gene>
<keyword evidence="1" id="KW-1133">Transmembrane helix</keyword>
<dbReference type="EMBL" id="JAUHHV010000004">
    <property type="protein sequence ID" value="KAK1428808.1"/>
    <property type="molecule type" value="Genomic_DNA"/>
</dbReference>